<dbReference type="STRING" id="54914.AV540_04575"/>
<feature type="transmembrane region" description="Helical" evidence="1">
    <location>
        <begin position="36"/>
        <end position="56"/>
    </location>
</feature>
<dbReference type="InterPro" id="IPR025664">
    <property type="entry name" value="Spore_III_AC/AD"/>
</dbReference>
<evidence type="ECO:0000313" key="2">
    <source>
        <dbReference type="EMBL" id="GEB31612.1"/>
    </source>
</evidence>
<dbReference type="InterPro" id="IPR009570">
    <property type="entry name" value="Spore_III_AC"/>
</dbReference>
<dbReference type="Proteomes" id="UP000316882">
    <property type="component" value="Unassembled WGS sequence"/>
</dbReference>
<dbReference type="NCBIfam" id="TIGR02848">
    <property type="entry name" value="spore_III_AC"/>
    <property type="match status" value="1"/>
</dbReference>
<dbReference type="Pfam" id="PF06686">
    <property type="entry name" value="SpoIIIAC"/>
    <property type="match status" value="1"/>
</dbReference>
<gene>
    <name evidence="2" type="ORF">BPA01_11920</name>
</gene>
<proteinExistence type="predicted"/>
<keyword evidence="1" id="KW-1133">Transmembrane helix</keyword>
<feature type="transmembrane region" description="Helical" evidence="1">
    <location>
        <begin position="6"/>
        <end position="24"/>
    </location>
</feature>
<evidence type="ECO:0000256" key="1">
    <source>
        <dbReference type="SAM" id="Phobius"/>
    </source>
</evidence>
<reference evidence="2 3" key="1">
    <citation type="submission" date="2019-06" db="EMBL/GenBank/DDBJ databases">
        <title>Whole genome shotgun sequence of Brevibacillus parabrevis NBRC 12334.</title>
        <authorList>
            <person name="Hosoyama A."/>
            <person name="Uohara A."/>
            <person name="Ohji S."/>
            <person name="Ichikawa N."/>
        </authorList>
    </citation>
    <scope>NUCLEOTIDE SEQUENCE [LARGE SCALE GENOMIC DNA]</scope>
    <source>
        <strain evidence="2 3">NBRC 12334</strain>
    </source>
</reference>
<protein>
    <submittedName>
        <fullName evidence="2">Stage III sporulation protein AC</fullName>
    </submittedName>
</protein>
<accession>A0A4Y3PB16</accession>
<evidence type="ECO:0000313" key="3">
    <source>
        <dbReference type="Proteomes" id="UP000316882"/>
    </source>
</evidence>
<keyword evidence="1" id="KW-0472">Membrane</keyword>
<dbReference type="AlphaFoldDB" id="A0A4Y3PB16"/>
<dbReference type="EMBL" id="BJMH01000004">
    <property type="protein sequence ID" value="GEB31612.1"/>
    <property type="molecule type" value="Genomic_DNA"/>
</dbReference>
<keyword evidence="3" id="KW-1185">Reference proteome</keyword>
<comment type="caution">
    <text evidence="2">The sequence shown here is derived from an EMBL/GenBank/DDBJ whole genome shotgun (WGS) entry which is preliminary data.</text>
</comment>
<sequence length="70" mass="7905">MFTVDFDLTPVFQIGAVGFITAILHTVLKQAGKEDIAHWATLVGFIIVLYMVSHYLGDLFSEVKRVFLFN</sequence>
<name>A0A4Y3PB16_BREPA</name>
<keyword evidence="1" id="KW-0812">Transmembrane</keyword>
<organism evidence="2 3">
    <name type="scientific">Brevibacillus parabrevis</name>
    <dbReference type="NCBI Taxonomy" id="54914"/>
    <lineage>
        <taxon>Bacteria</taxon>
        <taxon>Bacillati</taxon>
        <taxon>Bacillota</taxon>
        <taxon>Bacilli</taxon>
        <taxon>Bacillales</taxon>
        <taxon>Paenibacillaceae</taxon>
        <taxon>Brevibacillus</taxon>
    </lineage>
</organism>